<name>A0A840W724_9ACTN</name>
<dbReference type="PANTHER" id="PTHR36840">
    <property type="entry name" value="BLL5714 PROTEIN"/>
    <property type="match status" value="1"/>
</dbReference>
<feature type="transmembrane region" description="Helical" evidence="1">
    <location>
        <begin position="206"/>
        <end position="225"/>
    </location>
</feature>
<feature type="transmembrane region" description="Helical" evidence="1">
    <location>
        <begin position="108"/>
        <end position="126"/>
    </location>
</feature>
<protein>
    <submittedName>
        <fullName evidence="2">Low temperature requirement protein LtrA</fullName>
    </submittedName>
</protein>
<evidence type="ECO:0000313" key="3">
    <source>
        <dbReference type="Proteomes" id="UP000586947"/>
    </source>
</evidence>
<organism evidence="2 3">
    <name type="scientific">Micromonospora parathelypteridis</name>
    <dbReference type="NCBI Taxonomy" id="1839617"/>
    <lineage>
        <taxon>Bacteria</taxon>
        <taxon>Bacillati</taxon>
        <taxon>Actinomycetota</taxon>
        <taxon>Actinomycetes</taxon>
        <taxon>Micromonosporales</taxon>
        <taxon>Micromonosporaceae</taxon>
        <taxon>Micromonospora</taxon>
    </lineage>
</organism>
<dbReference type="Pfam" id="PF06772">
    <property type="entry name" value="LtrA"/>
    <property type="match status" value="1"/>
</dbReference>
<feature type="transmembrane region" description="Helical" evidence="1">
    <location>
        <begin position="276"/>
        <end position="296"/>
    </location>
</feature>
<reference evidence="2 3" key="1">
    <citation type="submission" date="2020-08" db="EMBL/GenBank/DDBJ databases">
        <title>Sequencing the genomes of 1000 actinobacteria strains.</title>
        <authorList>
            <person name="Klenk H.-P."/>
        </authorList>
    </citation>
    <scope>NUCLEOTIDE SEQUENCE [LARGE SCALE GENOMIC DNA]</scope>
    <source>
        <strain evidence="2 3">DSM 103125</strain>
    </source>
</reference>
<accession>A0A840W724</accession>
<sequence>MAKSSPARLLRKRESSRQASALELFFDLTFIFALTRLSGRLLNDPSWLNVVQTTVLLGAVWWVWVATAWSTDWFNPNEALIQRLVVGVMLVGLLMAAAVTQAFGTHGIFFAGAYVLVHLGRAATLLPALRGHPAQRRTLVVAVWFGVSAIPWLVGAFLPAGPRLALWIVALGIDFTVAYLGWPVPKVGQVADEQLRVVGEHLAERFGQISIVALGELILVSGTTYASGPFDLPRTGAAVLAFANAVALWRLYFLPEHRALSNPFEKQGARIAVVSAYRHLSFVAGVVFLAVGDEIVIGLSTEGLERRWGAGLIVAGAVLVLCGRIAFKATSGIWSLGSLLGIVVLLALTPVLLRLPPMVALAITTLVLGAVAFAPSTKGRRATQAGGIGLDRT</sequence>
<comment type="caution">
    <text evidence="2">The sequence shown here is derived from an EMBL/GenBank/DDBJ whole genome shotgun (WGS) entry which is preliminary data.</text>
</comment>
<feature type="transmembrane region" description="Helical" evidence="1">
    <location>
        <begin position="138"/>
        <end position="158"/>
    </location>
</feature>
<feature type="transmembrane region" description="Helical" evidence="1">
    <location>
        <begin position="237"/>
        <end position="255"/>
    </location>
</feature>
<feature type="transmembrane region" description="Helical" evidence="1">
    <location>
        <begin position="50"/>
        <end position="69"/>
    </location>
</feature>
<dbReference type="PANTHER" id="PTHR36840:SF1">
    <property type="entry name" value="BLL5714 PROTEIN"/>
    <property type="match status" value="1"/>
</dbReference>
<dbReference type="EMBL" id="JACHDP010000001">
    <property type="protein sequence ID" value="MBB5478891.1"/>
    <property type="molecule type" value="Genomic_DNA"/>
</dbReference>
<keyword evidence="1" id="KW-0812">Transmembrane</keyword>
<feature type="transmembrane region" description="Helical" evidence="1">
    <location>
        <begin position="164"/>
        <end position="185"/>
    </location>
</feature>
<dbReference type="RefSeq" id="WP_184181100.1">
    <property type="nucleotide sequence ID" value="NZ_BMNF01000001.1"/>
</dbReference>
<dbReference type="AlphaFoldDB" id="A0A840W724"/>
<keyword evidence="1" id="KW-1133">Transmembrane helix</keyword>
<keyword evidence="3" id="KW-1185">Reference proteome</keyword>
<dbReference type="Proteomes" id="UP000586947">
    <property type="component" value="Unassembled WGS sequence"/>
</dbReference>
<evidence type="ECO:0000313" key="2">
    <source>
        <dbReference type="EMBL" id="MBB5478891.1"/>
    </source>
</evidence>
<keyword evidence="1" id="KW-0472">Membrane</keyword>
<evidence type="ECO:0000256" key="1">
    <source>
        <dbReference type="SAM" id="Phobius"/>
    </source>
</evidence>
<feature type="transmembrane region" description="Helical" evidence="1">
    <location>
        <begin position="21"/>
        <end position="38"/>
    </location>
</feature>
<feature type="transmembrane region" description="Helical" evidence="1">
    <location>
        <begin position="358"/>
        <end position="374"/>
    </location>
</feature>
<proteinExistence type="predicted"/>
<dbReference type="InterPro" id="IPR010640">
    <property type="entry name" value="Low_temperature_requirement_A"/>
</dbReference>
<feature type="transmembrane region" description="Helical" evidence="1">
    <location>
        <begin position="334"/>
        <end position="352"/>
    </location>
</feature>
<feature type="transmembrane region" description="Helical" evidence="1">
    <location>
        <begin position="81"/>
        <end position="102"/>
    </location>
</feature>
<gene>
    <name evidence="2" type="ORF">HNR20_003396</name>
</gene>
<feature type="transmembrane region" description="Helical" evidence="1">
    <location>
        <begin position="308"/>
        <end position="327"/>
    </location>
</feature>